<evidence type="ECO:0000259" key="9">
    <source>
        <dbReference type="PROSITE" id="PS50109"/>
    </source>
</evidence>
<dbReference type="PANTHER" id="PTHR42878:SF15">
    <property type="entry name" value="BACTERIOPHYTOCHROME"/>
    <property type="match status" value="1"/>
</dbReference>
<feature type="transmembrane region" description="Helical" evidence="8">
    <location>
        <begin position="101"/>
        <end position="118"/>
    </location>
</feature>
<dbReference type="CDD" id="cd00082">
    <property type="entry name" value="HisKA"/>
    <property type="match status" value="1"/>
</dbReference>
<dbReference type="GO" id="GO:0030295">
    <property type="term" value="F:protein kinase activator activity"/>
    <property type="evidence" value="ECO:0007669"/>
    <property type="project" value="TreeGrafter"/>
</dbReference>
<accession>A0A0D8J9Z4</accession>
<dbReference type="SMART" id="SM00387">
    <property type="entry name" value="HATPase_c"/>
    <property type="match status" value="1"/>
</dbReference>
<dbReference type="PANTHER" id="PTHR42878">
    <property type="entry name" value="TWO-COMPONENT HISTIDINE KINASE"/>
    <property type="match status" value="1"/>
</dbReference>
<evidence type="ECO:0000256" key="7">
    <source>
        <dbReference type="SAM" id="Coils"/>
    </source>
</evidence>
<dbReference type="InterPro" id="IPR013767">
    <property type="entry name" value="PAS_fold"/>
</dbReference>
<dbReference type="PROSITE" id="PS50109">
    <property type="entry name" value="HIS_KIN"/>
    <property type="match status" value="1"/>
</dbReference>
<organism evidence="10 11">
    <name type="scientific">Draconibacterium sediminis</name>
    <dbReference type="NCBI Taxonomy" id="1544798"/>
    <lineage>
        <taxon>Bacteria</taxon>
        <taxon>Pseudomonadati</taxon>
        <taxon>Bacteroidota</taxon>
        <taxon>Bacteroidia</taxon>
        <taxon>Marinilabiliales</taxon>
        <taxon>Prolixibacteraceae</taxon>
        <taxon>Draconibacterium</taxon>
    </lineage>
</organism>
<feature type="transmembrane region" description="Helical" evidence="8">
    <location>
        <begin position="70"/>
        <end position="89"/>
    </location>
</feature>
<keyword evidence="6 8" id="KW-0472">Membrane</keyword>
<dbReference type="InterPro" id="IPR005467">
    <property type="entry name" value="His_kinase_dom"/>
</dbReference>
<dbReference type="CDD" id="cd00130">
    <property type="entry name" value="PAS"/>
    <property type="match status" value="1"/>
</dbReference>
<keyword evidence="11" id="KW-1185">Reference proteome</keyword>
<keyword evidence="7" id="KW-0175">Coiled coil</keyword>
<comment type="caution">
    <text evidence="10">The sequence shown here is derived from an EMBL/GenBank/DDBJ whole genome shotgun (WGS) entry which is preliminary data.</text>
</comment>
<feature type="transmembrane region" description="Helical" evidence="8">
    <location>
        <begin position="178"/>
        <end position="197"/>
    </location>
</feature>
<name>A0A0D8J9Z4_9BACT</name>
<dbReference type="Gene3D" id="3.30.450.20">
    <property type="entry name" value="PAS domain"/>
    <property type="match status" value="1"/>
</dbReference>
<proteinExistence type="predicted"/>
<dbReference type="Proteomes" id="UP000032544">
    <property type="component" value="Unassembled WGS sequence"/>
</dbReference>
<evidence type="ECO:0000256" key="3">
    <source>
        <dbReference type="ARBA" id="ARBA00022553"/>
    </source>
</evidence>
<dbReference type="Pfam" id="PF16927">
    <property type="entry name" value="HisKA_7TM"/>
    <property type="match status" value="1"/>
</dbReference>
<dbReference type="GO" id="GO:0000155">
    <property type="term" value="F:phosphorelay sensor kinase activity"/>
    <property type="evidence" value="ECO:0007669"/>
    <property type="project" value="InterPro"/>
</dbReference>
<dbReference type="InterPro" id="IPR036097">
    <property type="entry name" value="HisK_dim/P_sf"/>
</dbReference>
<dbReference type="EC" id="2.7.13.3" evidence="2"/>
<dbReference type="SUPFAM" id="SSF55785">
    <property type="entry name" value="PYP-like sensor domain (PAS domain)"/>
    <property type="match status" value="1"/>
</dbReference>
<dbReference type="SMART" id="SM00388">
    <property type="entry name" value="HisKA"/>
    <property type="match status" value="1"/>
</dbReference>
<reference evidence="10 11" key="1">
    <citation type="submission" date="2014-09" db="EMBL/GenBank/DDBJ databases">
        <title>Draft Genome Sequence of Draconibacterium sp. JN14CK-3.</title>
        <authorList>
            <person name="Dong C."/>
            <person name="Lai Q."/>
            <person name="Shao Z."/>
        </authorList>
    </citation>
    <scope>NUCLEOTIDE SEQUENCE [LARGE SCALE GENOMIC DNA]</scope>
    <source>
        <strain evidence="10 11">JN14CK-3</strain>
    </source>
</reference>
<dbReference type="InterPro" id="IPR050351">
    <property type="entry name" value="BphY/WalK/GraS-like"/>
</dbReference>
<dbReference type="Pfam" id="PF00989">
    <property type="entry name" value="PAS"/>
    <property type="match status" value="1"/>
</dbReference>
<dbReference type="SUPFAM" id="SSF47384">
    <property type="entry name" value="Homodimeric domain of signal transducing histidine kinase"/>
    <property type="match status" value="1"/>
</dbReference>
<keyword evidence="8" id="KW-1133">Transmembrane helix</keyword>
<dbReference type="InterPro" id="IPR003661">
    <property type="entry name" value="HisK_dim/P_dom"/>
</dbReference>
<dbReference type="STRING" id="1544798.LH29_11475"/>
<dbReference type="Pfam" id="PF02518">
    <property type="entry name" value="HATPase_c"/>
    <property type="match status" value="1"/>
</dbReference>
<dbReference type="GO" id="GO:0006355">
    <property type="term" value="P:regulation of DNA-templated transcription"/>
    <property type="evidence" value="ECO:0007669"/>
    <property type="project" value="InterPro"/>
</dbReference>
<comment type="catalytic activity">
    <reaction evidence="1">
        <text>ATP + protein L-histidine = ADP + protein N-phospho-L-histidine.</text>
        <dbReference type="EC" id="2.7.13.3"/>
    </reaction>
</comment>
<dbReference type="AlphaFoldDB" id="A0A0D8J9Z4"/>
<dbReference type="InterPro" id="IPR035965">
    <property type="entry name" value="PAS-like_dom_sf"/>
</dbReference>
<keyword evidence="5" id="KW-0418">Kinase</keyword>
<feature type="transmembrane region" description="Helical" evidence="8">
    <location>
        <begin position="6"/>
        <end position="27"/>
    </location>
</feature>
<dbReference type="InterPro" id="IPR036890">
    <property type="entry name" value="HATPase_C_sf"/>
</dbReference>
<feature type="transmembrane region" description="Helical" evidence="8">
    <location>
        <begin position="39"/>
        <end position="58"/>
    </location>
</feature>
<feature type="transmembrane region" description="Helical" evidence="8">
    <location>
        <begin position="209"/>
        <end position="228"/>
    </location>
</feature>
<evidence type="ECO:0000313" key="11">
    <source>
        <dbReference type="Proteomes" id="UP000032544"/>
    </source>
</evidence>
<dbReference type="EMBL" id="JRHC01000002">
    <property type="protein sequence ID" value="KJF43707.1"/>
    <property type="molecule type" value="Genomic_DNA"/>
</dbReference>
<dbReference type="CDD" id="cd00385">
    <property type="entry name" value="Isoprenoid_Biosyn_C1"/>
    <property type="match status" value="1"/>
</dbReference>
<feature type="coiled-coil region" evidence="7">
    <location>
        <begin position="338"/>
        <end position="375"/>
    </location>
</feature>
<sequence length="598" mass="68039">MIDFLPSNSLIQLLTAFTAIGTSILLWKFRKAIEVRFLILLEIFVAIWAFCYALEFGTTVLEEKVRYSQMSYLGIAFIPLTYFFFTTSYSQKFRLVNKRSILITLLIPIITLILVFTNDKHGLIWKDYTLDSSANMLYYKHGIWFWFFDIYAFTLIAWGIFNLVSSISNFTSFYKKQIRILIVASLIPVIANLMYIFNINPVPGFDWTTVSFVLTGLIIAFGIFRFKIFELIPVAREKLLNTMNEGVLVINRNGIIEEANPALIQTFGLNEKTCIHSNFVQTFEQFPEIIKLLQSDDDRFTDFEMQRNKQSFYYQIRITSLHNQLGKLSGKLMVLSDVSSIRRTKNQLTKKNNLLKEQNRRNEKLIDDLDAYAHTLAHDLKNPLSVIFSSSDIILAAAEEGDMETIKEFSAVIKESSAKTISVTNELLKMATAGHEDVETAPIEMEQVYTAALAQITDNILDYKASIEVENSWINAQAYAPWIEEIWINLLSNAMKYGGVPPQIKVGCELNGQGMVKYWVKDNGDGIPKDQHINVFRKHTRLQPDKAGGYGLGLSIVKRIIEKLGGKVGVESSGEKGGGSLFYFKLPAVRVEALHEAR</sequence>
<dbReference type="InterPro" id="IPR031621">
    <property type="entry name" value="HisKA_7TM"/>
</dbReference>
<keyword evidence="3" id="KW-0597">Phosphoprotein</keyword>
<feature type="transmembrane region" description="Helical" evidence="8">
    <location>
        <begin position="143"/>
        <end position="166"/>
    </location>
</feature>
<keyword evidence="8" id="KW-0812">Transmembrane</keyword>
<evidence type="ECO:0000256" key="1">
    <source>
        <dbReference type="ARBA" id="ARBA00000085"/>
    </source>
</evidence>
<dbReference type="GO" id="GO:0007234">
    <property type="term" value="P:osmosensory signaling via phosphorelay pathway"/>
    <property type="evidence" value="ECO:0007669"/>
    <property type="project" value="TreeGrafter"/>
</dbReference>
<dbReference type="PRINTS" id="PR00344">
    <property type="entry name" value="BCTRLSENSOR"/>
</dbReference>
<dbReference type="InterPro" id="IPR004358">
    <property type="entry name" value="Sig_transdc_His_kin-like_C"/>
</dbReference>
<evidence type="ECO:0000256" key="2">
    <source>
        <dbReference type="ARBA" id="ARBA00012438"/>
    </source>
</evidence>
<dbReference type="RefSeq" id="WP_045029564.1">
    <property type="nucleotide sequence ID" value="NZ_JRHC01000002.1"/>
</dbReference>
<evidence type="ECO:0000256" key="6">
    <source>
        <dbReference type="ARBA" id="ARBA00023136"/>
    </source>
</evidence>
<gene>
    <name evidence="10" type="ORF">LH29_11475</name>
</gene>
<feature type="domain" description="Histidine kinase" evidence="9">
    <location>
        <begin position="375"/>
        <end position="590"/>
    </location>
</feature>
<evidence type="ECO:0000256" key="4">
    <source>
        <dbReference type="ARBA" id="ARBA00022679"/>
    </source>
</evidence>
<dbReference type="Gene3D" id="1.10.287.130">
    <property type="match status" value="1"/>
</dbReference>
<dbReference type="InterPro" id="IPR003594">
    <property type="entry name" value="HATPase_dom"/>
</dbReference>
<protein>
    <recommendedName>
        <fullName evidence="2">histidine kinase</fullName>
        <ecNumber evidence="2">2.7.13.3</ecNumber>
    </recommendedName>
</protein>
<dbReference type="InterPro" id="IPR000014">
    <property type="entry name" value="PAS"/>
</dbReference>
<dbReference type="GO" id="GO:0000156">
    <property type="term" value="F:phosphorelay response regulator activity"/>
    <property type="evidence" value="ECO:0007669"/>
    <property type="project" value="TreeGrafter"/>
</dbReference>
<dbReference type="Gene3D" id="3.30.565.10">
    <property type="entry name" value="Histidine kinase-like ATPase, C-terminal domain"/>
    <property type="match status" value="1"/>
</dbReference>
<dbReference type="OrthoDB" id="9808408at2"/>
<keyword evidence="4" id="KW-0808">Transferase</keyword>
<evidence type="ECO:0000313" key="10">
    <source>
        <dbReference type="EMBL" id="KJF43707.1"/>
    </source>
</evidence>
<evidence type="ECO:0000256" key="8">
    <source>
        <dbReference type="SAM" id="Phobius"/>
    </source>
</evidence>
<dbReference type="SUPFAM" id="SSF55874">
    <property type="entry name" value="ATPase domain of HSP90 chaperone/DNA topoisomerase II/histidine kinase"/>
    <property type="match status" value="1"/>
</dbReference>
<evidence type="ECO:0000256" key="5">
    <source>
        <dbReference type="ARBA" id="ARBA00022777"/>
    </source>
</evidence>
<dbReference type="GO" id="GO:0016020">
    <property type="term" value="C:membrane"/>
    <property type="evidence" value="ECO:0007669"/>
    <property type="project" value="UniProtKB-SubCell"/>
</dbReference>